<dbReference type="SUPFAM" id="SSF53067">
    <property type="entry name" value="Actin-like ATPase domain"/>
    <property type="match status" value="2"/>
</dbReference>
<dbReference type="EMBL" id="AWGJ01000009">
    <property type="protein sequence ID" value="ODN76085.1"/>
    <property type="molecule type" value="Genomic_DNA"/>
</dbReference>
<dbReference type="Pfam" id="PF00022">
    <property type="entry name" value="Actin"/>
    <property type="match status" value="2"/>
</dbReference>
<sequence>MSAPNGGPSGPLYIQETHFGAQPLPVFDYHSLDGQDPSICIDNGTHSWRAGFNTTPGPYIDTLNQVSKYKDRKSGQNVLLFGSDAEADASSRSNTRSMYDGDLLTQPDVLEGALDYTFCKLGLDTPQVQHPIVMTERLTNPLFSRAMTSELLFELYNAPSVTYGVDSLFAFSRQKKRDGLAINLGHQTTTVIPIFDGKALIGQSKRLPWGGAQASELLLKLAQLKYPLFPTKVTPQQATFMYRETCYFSSDYESELRTLEDPAKLSAMTRLVQFPYTVPETVEKTEEELAAAAERRKESGKRLQEMGAKKRAEKLAATIAELEEYKLLISDKSSLKKADYINRIAEETPFDTEAQLESWVKKTEADVRKKQRKDLGLTEEPEEEPTFPLLGRPDGELNEEEIKEKKRQRLMKGAWDARQKIKEEKRIERERLEEEKRKEEEERETNLTGWAADLKEEHEDVINRIRDREKKKAQLGDRKSAASQNRMKSLASLAQEEKAPKKRKKGEDDDGFGMDDSDWAVYREIDGGDEDSDAEEDDQALLESIESRLLQYDPTFSEEHTMFGRAEAKNRLLNAFVRGGSSEKYDPEDLAQAHQLHLNIERIRVPEVLFQPSIVGLDNAGLGEAAGWILNGFSEENKKRLMQGIFLTGGGVHSPNIIPKMRNILTPILPFRAPLKVVSSLNGGDPRLEAWKGMAEWSVTEEAKTSRVTRQEYEEYGAEWLKEHSWGNVAI</sequence>
<organism evidence="3 4">
    <name type="scientific">Cryptococcus amylolentus CBS 6039</name>
    <dbReference type="NCBI Taxonomy" id="1295533"/>
    <lineage>
        <taxon>Eukaryota</taxon>
        <taxon>Fungi</taxon>
        <taxon>Dikarya</taxon>
        <taxon>Basidiomycota</taxon>
        <taxon>Agaricomycotina</taxon>
        <taxon>Tremellomycetes</taxon>
        <taxon>Tremellales</taxon>
        <taxon>Cryptococcaceae</taxon>
        <taxon>Cryptococcus</taxon>
    </lineage>
</organism>
<dbReference type="RefSeq" id="XP_018991616.1">
    <property type="nucleotide sequence ID" value="XM_019140465.1"/>
</dbReference>
<dbReference type="InterPro" id="IPR043129">
    <property type="entry name" value="ATPase_NBD"/>
</dbReference>
<accession>A0A1E3HIX1</accession>
<evidence type="ECO:0000313" key="3">
    <source>
        <dbReference type="EMBL" id="ODN76085.1"/>
    </source>
</evidence>
<dbReference type="SMART" id="SM00268">
    <property type="entry name" value="ACTIN"/>
    <property type="match status" value="1"/>
</dbReference>
<keyword evidence="4" id="KW-1185">Reference proteome</keyword>
<dbReference type="OrthoDB" id="7340501at2759"/>
<proteinExistence type="inferred from homology"/>
<dbReference type="CDD" id="cd10211">
    <property type="entry name" value="ASKHA_NBD_Arp5"/>
    <property type="match status" value="1"/>
</dbReference>
<feature type="compositionally biased region" description="Basic and acidic residues" evidence="2">
    <location>
        <begin position="415"/>
        <end position="440"/>
    </location>
</feature>
<dbReference type="PANTHER" id="PTHR11937">
    <property type="entry name" value="ACTIN"/>
    <property type="match status" value="1"/>
</dbReference>
<dbReference type="AlphaFoldDB" id="A0A1E3HIX1"/>
<dbReference type="STRING" id="1295533.A0A1E3HIX1"/>
<feature type="compositionally biased region" description="Basic and acidic residues" evidence="2">
    <location>
        <begin position="453"/>
        <end position="480"/>
    </location>
</feature>
<gene>
    <name evidence="3" type="ORF">L202_06022</name>
</gene>
<evidence type="ECO:0000256" key="1">
    <source>
        <dbReference type="RuleBase" id="RU000487"/>
    </source>
</evidence>
<feature type="region of interest" description="Disordered" evidence="2">
    <location>
        <begin position="370"/>
        <end position="518"/>
    </location>
</feature>
<dbReference type="Proteomes" id="UP000094065">
    <property type="component" value="Unassembled WGS sequence"/>
</dbReference>
<dbReference type="InterPro" id="IPR004000">
    <property type="entry name" value="Actin"/>
</dbReference>
<evidence type="ECO:0008006" key="5">
    <source>
        <dbReference type="Google" id="ProtNLM"/>
    </source>
</evidence>
<comment type="similarity">
    <text evidence="1">Belongs to the actin family.</text>
</comment>
<evidence type="ECO:0000256" key="2">
    <source>
        <dbReference type="SAM" id="MobiDB-lite"/>
    </source>
</evidence>
<dbReference type="Gene3D" id="3.30.420.40">
    <property type="match status" value="2"/>
</dbReference>
<evidence type="ECO:0000313" key="4">
    <source>
        <dbReference type="Proteomes" id="UP000094065"/>
    </source>
</evidence>
<reference evidence="3 4" key="1">
    <citation type="submission" date="2016-06" db="EMBL/GenBank/DDBJ databases">
        <title>Evolution of pathogenesis and genome organization in the Tremellales.</title>
        <authorList>
            <person name="Cuomo C."/>
            <person name="Litvintseva A."/>
            <person name="Heitman J."/>
            <person name="Chen Y."/>
            <person name="Sun S."/>
            <person name="Springer D."/>
            <person name="Dromer F."/>
            <person name="Young S."/>
            <person name="Zeng Q."/>
            <person name="Chapman S."/>
            <person name="Gujja S."/>
            <person name="Saif S."/>
            <person name="Birren B."/>
        </authorList>
    </citation>
    <scope>NUCLEOTIDE SEQUENCE [LARGE SCALE GENOMIC DNA]</scope>
    <source>
        <strain evidence="3 4">CBS 6039</strain>
    </source>
</reference>
<feature type="compositionally biased region" description="Acidic residues" evidence="2">
    <location>
        <begin position="508"/>
        <end position="518"/>
    </location>
</feature>
<dbReference type="GeneID" id="30157331"/>
<dbReference type="FunFam" id="3.30.420.40:FF:000058">
    <property type="entry name" value="Putative actin-related protein 5"/>
    <property type="match status" value="1"/>
</dbReference>
<comment type="caution">
    <text evidence="3">The sequence shown here is derived from an EMBL/GenBank/DDBJ whole genome shotgun (WGS) entry which is preliminary data.</text>
</comment>
<name>A0A1E3HIX1_9TREE</name>
<protein>
    <recommendedName>
        <fullName evidence="5">Actin-related protein 5</fullName>
    </recommendedName>
</protein>